<keyword evidence="6" id="KW-0560">Oxidoreductase</keyword>
<evidence type="ECO:0000256" key="12">
    <source>
        <dbReference type="SAM" id="Phobius"/>
    </source>
</evidence>
<dbReference type="GO" id="GO:0016020">
    <property type="term" value="C:membrane"/>
    <property type="evidence" value="ECO:0007669"/>
    <property type="project" value="UniProtKB-SubCell"/>
</dbReference>
<dbReference type="AlphaFoldDB" id="A0A3N4GZS5"/>
<feature type="transmembrane region" description="Helical" evidence="12">
    <location>
        <begin position="293"/>
        <end position="314"/>
    </location>
</feature>
<evidence type="ECO:0000256" key="5">
    <source>
        <dbReference type="ARBA" id="ARBA00022989"/>
    </source>
</evidence>
<protein>
    <submittedName>
        <fullName evidence="13">Heme A synthase</fullName>
    </submittedName>
</protein>
<comment type="caution">
    <text evidence="13">The sequence shown here is derived from an EMBL/GenBank/DDBJ whole genome shotgun (WGS) entry which is preliminary data.</text>
</comment>
<proteinExistence type="predicted"/>
<evidence type="ECO:0000313" key="13">
    <source>
        <dbReference type="EMBL" id="RPA66206.1"/>
    </source>
</evidence>
<dbReference type="InterPro" id="IPR003780">
    <property type="entry name" value="COX15/CtaA_fam"/>
</dbReference>
<keyword evidence="3 12" id="KW-0812">Transmembrane</keyword>
<dbReference type="RefSeq" id="WP_123925165.1">
    <property type="nucleotide sequence ID" value="NZ_JBPSDP010000002.1"/>
</dbReference>
<organism evidence="13 14">
    <name type="scientific">Gordonia oryzae</name>
    <dbReference type="NCBI Taxonomy" id="2487349"/>
    <lineage>
        <taxon>Bacteria</taxon>
        <taxon>Bacillati</taxon>
        <taxon>Actinomycetota</taxon>
        <taxon>Actinomycetes</taxon>
        <taxon>Mycobacteriales</taxon>
        <taxon>Gordoniaceae</taxon>
        <taxon>Gordonia</taxon>
    </lineage>
</organism>
<evidence type="ECO:0000256" key="2">
    <source>
        <dbReference type="ARBA" id="ARBA00022475"/>
    </source>
</evidence>
<evidence type="ECO:0000256" key="6">
    <source>
        <dbReference type="ARBA" id="ARBA00023002"/>
    </source>
</evidence>
<comment type="pathway">
    <text evidence="11">Porphyrin-containing compound metabolism.</text>
</comment>
<evidence type="ECO:0000256" key="7">
    <source>
        <dbReference type="ARBA" id="ARBA00023004"/>
    </source>
</evidence>
<evidence type="ECO:0000256" key="8">
    <source>
        <dbReference type="ARBA" id="ARBA00023133"/>
    </source>
</evidence>
<dbReference type="Proteomes" id="UP000267536">
    <property type="component" value="Unassembled WGS sequence"/>
</dbReference>
<gene>
    <name evidence="13" type="ORF">EF294_01085</name>
</gene>
<evidence type="ECO:0000256" key="11">
    <source>
        <dbReference type="ARBA" id="ARBA00023444"/>
    </source>
</evidence>
<keyword evidence="9 12" id="KW-0472">Membrane</keyword>
<dbReference type="EMBL" id="RKMH01000001">
    <property type="protein sequence ID" value="RPA66206.1"/>
    <property type="molecule type" value="Genomic_DNA"/>
</dbReference>
<comment type="subcellular location">
    <subcellularLocation>
        <location evidence="1">Membrane</location>
        <topology evidence="1">Multi-pass membrane protein</topology>
    </subcellularLocation>
</comment>
<dbReference type="GO" id="GO:0006784">
    <property type="term" value="P:heme A biosynthetic process"/>
    <property type="evidence" value="ECO:0007669"/>
    <property type="project" value="InterPro"/>
</dbReference>
<feature type="transmembrane region" description="Helical" evidence="12">
    <location>
        <begin position="152"/>
        <end position="173"/>
    </location>
</feature>
<evidence type="ECO:0000256" key="4">
    <source>
        <dbReference type="ARBA" id="ARBA00022723"/>
    </source>
</evidence>
<dbReference type="Pfam" id="PF02628">
    <property type="entry name" value="COX15-CtaA"/>
    <property type="match status" value="1"/>
</dbReference>
<keyword evidence="8" id="KW-0350">Heme biosynthesis</keyword>
<feature type="transmembrane region" description="Helical" evidence="12">
    <location>
        <begin position="268"/>
        <end position="287"/>
    </location>
</feature>
<dbReference type="OrthoDB" id="5241540at2"/>
<name>A0A3N4GZS5_9ACTN</name>
<evidence type="ECO:0000256" key="9">
    <source>
        <dbReference type="ARBA" id="ARBA00023136"/>
    </source>
</evidence>
<dbReference type="InterPro" id="IPR050450">
    <property type="entry name" value="COX15/CtaA_HemeA_synthase"/>
</dbReference>
<keyword evidence="5 12" id="KW-1133">Transmembrane helix</keyword>
<dbReference type="PANTHER" id="PTHR35457">
    <property type="entry name" value="HEME A SYNTHASE"/>
    <property type="match status" value="1"/>
</dbReference>
<dbReference type="GO" id="GO:0046872">
    <property type="term" value="F:metal ion binding"/>
    <property type="evidence" value="ECO:0007669"/>
    <property type="project" value="UniProtKB-KW"/>
</dbReference>
<evidence type="ECO:0000256" key="10">
    <source>
        <dbReference type="ARBA" id="ARBA00023157"/>
    </source>
</evidence>
<feature type="transmembrane region" description="Helical" evidence="12">
    <location>
        <begin position="194"/>
        <end position="217"/>
    </location>
</feature>
<keyword evidence="2" id="KW-1003">Cell membrane</keyword>
<feature type="transmembrane region" description="Helical" evidence="12">
    <location>
        <begin position="41"/>
        <end position="61"/>
    </location>
</feature>
<sequence length="330" mass="35070">MTTSEKTPAAADRPTHVATTPSGLARVPGFGRPTTRFVHRWAIALLIANVGIVVTGGAVRLTSSGLGCPTWPQCTDGSFVPHEAMGYHAAVEFGNRMLTWVLAIIAIAAVVAVWRQASSHRRNRALVVLLALGIPFQGVVGGITVLTDLNPWVVSLHFLLSMLLVSGATVLVFRTSPYARESAVTGIAARVGLIMAWLVYAVTWIAIYLGTVVTGSGPHAGDLHARRNGLTPSQTTQLHADSVFVLIGMAIAVVVITRVMRLPQSRAALIYAGLLALQGIIGMVQYFTDLPILLVLLHMLGSALLLIGATRLVLWFRLSDSPSGDPVPLT</sequence>
<feature type="transmembrane region" description="Helical" evidence="12">
    <location>
        <begin position="97"/>
        <end position="114"/>
    </location>
</feature>
<accession>A0A3N4GZS5</accession>
<keyword evidence="7" id="KW-0408">Iron</keyword>
<keyword evidence="4" id="KW-0479">Metal-binding</keyword>
<keyword evidence="10" id="KW-1015">Disulfide bond</keyword>
<evidence type="ECO:0000313" key="14">
    <source>
        <dbReference type="Proteomes" id="UP000267536"/>
    </source>
</evidence>
<feature type="transmembrane region" description="Helical" evidence="12">
    <location>
        <begin position="126"/>
        <end position="146"/>
    </location>
</feature>
<feature type="transmembrane region" description="Helical" evidence="12">
    <location>
        <begin position="237"/>
        <end position="256"/>
    </location>
</feature>
<dbReference type="PANTHER" id="PTHR35457:SF1">
    <property type="entry name" value="HEME A SYNTHASE"/>
    <property type="match status" value="1"/>
</dbReference>
<evidence type="ECO:0000256" key="1">
    <source>
        <dbReference type="ARBA" id="ARBA00004141"/>
    </source>
</evidence>
<keyword evidence="14" id="KW-1185">Reference proteome</keyword>
<reference evidence="13 14" key="1">
    <citation type="submission" date="2018-11" db="EMBL/GenBank/DDBJ databases">
        <title>Draft genome sequence of Gordonia sp. RS15-1S isolated from rice stems.</title>
        <authorList>
            <person name="Muangham S."/>
        </authorList>
    </citation>
    <scope>NUCLEOTIDE SEQUENCE [LARGE SCALE GENOMIC DNA]</scope>
    <source>
        <strain evidence="13 14">RS15-1S</strain>
    </source>
</reference>
<dbReference type="GO" id="GO:0016491">
    <property type="term" value="F:oxidoreductase activity"/>
    <property type="evidence" value="ECO:0007669"/>
    <property type="project" value="UniProtKB-KW"/>
</dbReference>
<evidence type="ECO:0000256" key="3">
    <source>
        <dbReference type="ARBA" id="ARBA00022692"/>
    </source>
</evidence>